<keyword evidence="4 7" id="KW-1133">Transmembrane helix</keyword>
<dbReference type="Pfam" id="PF07690">
    <property type="entry name" value="MFS_1"/>
    <property type="match status" value="1"/>
</dbReference>
<protein>
    <recommendedName>
        <fullName evidence="8">Major facilitator superfamily (MFS) profile domain-containing protein</fullName>
    </recommendedName>
</protein>
<dbReference type="OMA" id="VHRIMHT"/>
<organism evidence="9 10">
    <name type="scientific">Scytalidium lignicola</name>
    <name type="common">Hyphomycete</name>
    <dbReference type="NCBI Taxonomy" id="5539"/>
    <lineage>
        <taxon>Eukaryota</taxon>
        <taxon>Fungi</taxon>
        <taxon>Dikarya</taxon>
        <taxon>Ascomycota</taxon>
        <taxon>Pezizomycotina</taxon>
        <taxon>Leotiomycetes</taxon>
        <taxon>Leotiomycetes incertae sedis</taxon>
        <taxon>Scytalidium</taxon>
    </lineage>
</organism>
<feature type="non-terminal residue" evidence="9">
    <location>
        <position position="491"/>
    </location>
</feature>
<feature type="transmembrane region" description="Helical" evidence="7">
    <location>
        <begin position="332"/>
        <end position="357"/>
    </location>
</feature>
<dbReference type="SUPFAM" id="SSF103473">
    <property type="entry name" value="MFS general substrate transporter"/>
    <property type="match status" value="1"/>
</dbReference>
<feature type="transmembrane region" description="Helical" evidence="7">
    <location>
        <begin position="462"/>
        <end position="483"/>
    </location>
</feature>
<dbReference type="GO" id="GO:0022857">
    <property type="term" value="F:transmembrane transporter activity"/>
    <property type="evidence" value="ECO:0007669"/>
    <property type="project" value="InterPro"/>
</dbReference>
<feature type="transmembrane region" description="Helical" evidence="7">
    <location>
        <begin position="137"/>
        <end position="153"/>
    </location>
</feature>
<evidence type="ECO:0000313" key="10">
    <source>
        <dbReference type="Proteomes" id="UP000258309"/>
    </source>
</evidence>
<comment type="subcellular location">
    <subcellularLocation>
        <location evidence="1">Membrane</location>
        <topology evidence="1">Multi-pass membrane protein</topology>
    </subcellularLocation>
</comment>
<keyword evidence="2" id="KW-0813">Transport</keyword>
<proteinExistence type="predicted"/>
<reference evidence="9 10" key="1">
    <citation type="submission" date="2018-05" db="EMBL/GenBank/DDBJ databases">
        <title>Draft genome sequence of Scytalidium lignicola DSM 105466, a ubiquitous saprotrophic fungus.</title>
        <authorList>
            <person name="Buettner E."/>
            <person name="Gebauer A.M."/>
            <person name="Hofrichter M."/>
            <person name="Liers C."/>
            <person name="Kellner H."/>
        </authorList>
    </citation>
    <scope>NUCLEOTIDE SEQUENCE [LARGE SCALE GENOMIC DNA]</scope>
    <source>
        <strain evidence="9 10">DSM 105466</strain>
    </source>
</reference>
<dbReference type="PANTHER" id="PTHR23511">
    <property type="entry name" value="SYNAPTIC VESICLE GLYCOPROTEIN 2"/>
    <property type="match status" value="1"/>
</dbReference>
<comment type="caution">
    <text evidence="9">The sequence shown here is derived from an EMBL/GenBank/DDBJ whole genome shotgun (WGS) entry which is preliminary data.</text>
</comment>
<evidence type="ECO:0000256" key="5">
    <source>
        <dbReference type="ARBA" id="ARBA00023136"/>
    </source>
</evidence>
<gene>
    <name evidence="9" type="ORF">B7463_g3853</name>
</gene>
<dbReference type="InterPro" id="IPR011701">
    <property type="entry name" value="MFS"/>
</dbReference>
<feature type="compositionally biased region" description="Basic and acidic residues" evidence="6">
    <location>
        <begin position="9"/>
        <end position="21"/>
    </location>
</feature>
<dbReference type="Gene3D" id="1.20.1250.20">
    <property type="entry name" value="MFS general substrate transporter like domains"/>
    <property type="match status" value="1"/>
</dbReference>
<dbReference type="PROSITE" id="PS50850">
    <property type="entry name" value="MFS"/>
    <property type="match status" value="1"/>
</dbReference>
<keyword evidence="10" id="KW-1185">Reference proteome</keyword>
<evidence type="ECO:0000313" key="9">
    <source>
        <dbReference type="EMBL" id="RFU32488.1"/>
    </source>
</evidence>
<feature type="region of interest" description="Disordered" evidence="6">
    <location>
        <begin position="1"/>
        <end position="21"/>
    </location>
</feature>
<evidence type="ECO:0000256" key="7">
    <source>
        <dbReference type="SAM" id="Phobius"/>
    </source>
</evidence>
<feature type="transmembrane region" description="Helical" evidence="7">
    <location>
        <begin position="433"/>
        <end position="456"/>
    </location>
</feature>
<feature type="transmembrane region" description="Helical" evidence="7">
    <location>
        <begin position="401"/>
        <end position="421"/>
    </location>
</feature>
<dbReference type="PANTHER" id="PTHR23511:SF4">
    <property type="entry name" value="MAJOR FACILITATOR SUPERFAMILY (MFS) PROFILE DOMAIN-CONTAINING PROTEIN"/>
    <property type="match status" value="1"/>
</dbReference>
<name>A0A3E2HGE3_SCYLI</name>
<accession>A0A3E2HGE3</accession>
<evidence type="ECO:0000256" key="3">
    <source>
        <dbReference type="ARBA" id="ARBA00022692"/>
    </source>
</evidence>
<keyword evidence="3 7" id="KW-0812">Transmembrane</keyword>
<feature type="domain" description="Major facilitator superfamily (MFS) profile" evidence="8">
    <location>
        <begin position="67"/>
        <end position="486"/>
    </location>
</feature>
<keyword evidence="5 7" id="KW-0472">Membrane</keyword>
<dbReference type="GO" id="GO:0016020">
    <property type="term" value="C:membrane"/>
    <property type="evidence" value="ECO:0007669"/>
    <property type="project" value="UniProtKB-SubCell"/>
</dbReference>
<evidence type="ECO:0000256" key="2">
    <source>
        <dbReference type="ARBA" id="ARBA00022448"/>
    </source>
</evidence>
<feature type="transmembrane region" description="Helical" evidence="7">
    <location>
        <begin position="200"/>
        <end position="218"/>
    </location>
</feature>
<dbReference type="AlphaFoldDB" id="A0A3E2HGE3"/>
<dbReference type="InterPro" id="IPR036259">
    <property type="entry name" value="MFS_trans_sf"/>
</dbReference>
<feature type="non-terminal residue" evidence="9">
    <location>
        <position position="1"/>
    </location>
</feature>
<evidence type="ECO:0000256" key="6">
    <source>
        <dbReference type="SAM" id="MobiDB-lite"/>
    </source>
</evidence>
<feature type="transmembrane region" description="Helical" evidence="7">
    <location>
        <begin position="74"/>
        <end position="93"/>
    </location>
</feature>
<evidence type="ECO:0000256" key="1">
    <source>
        <dbReference type="ARBA" id="ARBA00004141"/>
    </source>
</evidence>
<feature type="transmembrane region" description="Helical" evidence="7">
    <location>
        <begin position="113"/>
        <end position="130"/>
    </location>
</feature>
<dbReference type="InterPro" id="IPR020846">
    <property type="entry name" value="MFS_dom"/>
</dbReference>
<dbReference type="Proteomes" id="UP000258309">
    <property type="component" value="Unassembled WGS sequence"/>
</dbReference>
<feature type="transmembrane region" description="Helical" evidence="7">
    <location>
        <begin position="159"/>
        <end position="179"/>
    </location>
</feature>
<evidence type="ECO:0000256" key="4">
    <source>
        <dbReference type="ARBA" id="ARBA00022989"/>
    </source>
</evidence>
<evidence type="ECO:0000259" key="8">
    <source>
        <dbReference type="PROSITE" id="PS50850"/>
    </source>
</evidence>
<dbReference type="EMBL" id="NCSJ02000054">
    <property type="protein sequence ID" value="RFU32488.1"/>
    <property type="molecule type" value="Genomic_DNA"/>
</dbReference>
<feature type="transmembrane region" description="Helical" evidence="7">
    <location>
        <begin position="238"/>
        <end position="258"/>
    </location>
</feature>
<sequence length="491" mass="54180">MDVTSQYGGKHDLDSSVEPKRETMTGLSATNSYHSIAPGEIIAYSEVDSVLVAKMQLVNEAINQLGFTPYHWKLFFLNGFGYAVDSLLAFLMSITAGQVNLEFNPTYDSGGQIGLYTGLLAGALFWGIGADLIGRKWAFNFSLLIASIFSIVAGGSSNYVSWATFVALGGFGAGGNLVLDTTVFLEYLPSDKQWMVTLMAVWWGLGQTIAGLFAWAFIPNFSCSSAETCTRANNMGWRYLYFTSGAFVLILSIARVTVIRFHEIPKYLLCKGEDEKVIAMFQSLAKKHGRSCNLTLEELQRHGTITSTHSKRTFFISEILIHYRGLFMTKRLALSTILVWISWALIGLAYPLFYVFLPEYLASRGAEFGEDSAYITWRNYVIAQWLFSLHIPQFAITHKNVGFNCAVSFAINIYYGTLYAYSPEVMPSAHRATGNGTAVAFNRVMGILSAIIATYADTSTSAPLYVCAALFIAMTVISALFPFEPEHSQSG</sequence>
<dbReference type="OrthoDB" id="3936150at2759"/>